<dbReference type="GO" id="GO:0005732">
    <property type="term" value="C:sno(s)RNA-containing ribonucleoprotein complex"/>
    <property type="evidence" value="ECO:0007669"/>
    <property type="project" value="TreeGrafter"/>
</dbReference>
<dbReference type="GO" id="GO:0008033">
    <property type="term" value="P:tRNA processing"/>
    <property type="evidence" value="ECO:0007669"/>
    <property type="project" value="UniProtKB-KW"/>
</dbReference>
<keyword evidence="7" id="KW-0819">tRNA processing</keyword>
<evidence type="ECO:0000256" key="3">
    <source>
        <dbReference type="ARBA" id="ARBA00007927"/>
    </source>
</evidence>
<accession>A0A0J9X3X0</accession>
<dbReference type="Pfam" id="PF01423">
    <property type="entry name" value="LSM"/>
    <property type="match status" value="1"/>
</dbReference>
<evidence type="ECO:0000256" key="11">
    <source>
        <dbReference type="ARBA" id="ARBA00023242"/>
    </source>
</evidence>
<evidence type="ECO:0000256" key="10">
    <source>
        <dbReference type="ARBA" id="ARBA00023187"/>
    </source>
</evidence>
<gene>
    <name evidence="16" type="ORF">BN980_GECA01s06225g</name>
</gene>
<keyword evidence="10 13" id="KW-0508">mRNA splicing</keyword>
<evidence type="ECO:0000256" key="12">
    <source>
        <dbReference type="ARBA" id="ARBA00023274"/>
    </source>
</evidence>
<dbReference type="STRING" id="1173061.A0A0J9X3X0"/>
<dbReference type="InterPro" id="IPR047575">
    <property type="entry name" value="Sm"/>
</dbReference>
<keyword evidence="12 13" id="KW-0687">Ribonucleoprotein</keyword>
<dbReference type="PANTHER" id="PTHR11021">
    <property type="entry name" value="SMALL NUCLEAR RIBONUCLEOPROTEIN F SNRNP-F"/>
    <property type="match status" value="1"/>
</dbReference>
<dbReference type="GO" id="GO:0000398">
    <property type="term" value="P:mRNA splicing, via spliceosome"/>
    <property type="evidence" value="ECO:0007669"/>
    <property type="project" value="InterPro"/>
</dbReference>
<comment type="caution">
    <text evidence="16">The sequence shown here is derived from an EMBL/GenBank/DDBJ whole genome shotgun (WGS) entry which is preliminary data.</text>
</comment>
<comment type="similarity">
    <text evidence="3 13">Belongs to the snRNP Sm proteins family. SmF/LSm6 subfamily.</text>
</comment>
<dbReference type="OrthoDB" id="268799at2759"/>
<dbReference type="GO" id="GO:0046540">
    <property type="term" value="C:U4/U6 x U5 tri-snRNP complex"/>
    <property type="evidence" value="ECO:0007669"/>
    <property type="project" value="TreeGrafter"/>
</dbReference>
<dbReference type="PROSITE" id="PS52002">
    <property type="entry name" value="SM"/>
    <property type="match status" value="1"/>
</dbReference>
<dbReference type="GO" id="GO:0000932">
    <property type="term" value="C:P-body"/>
    <property type="evidence" value="ECO:0007669"/>
    <property type="project" value="TreeGrafter"/>
</dbReference>
<dbReference type="Gene3D" id="2.30.30.100">
    <property type="match status" value="1"/>
</dbReference>
<keyword evidence="17" id="KW-1185">Reference proteome</keyword>
<dbReference type="InterPro" id="IPR016487">
    <property type="entry name" value="Lsm6/sSmF"/>
</dbReference>
<evidence type="ECO:0000313" key="17">
    <source>
        <dbReference type="Proteomes" id="UP000242525"/>
    </source>
</evidence>
<dbReference type="CDD" id="cd01726">
    <property type="entry name" value="LSm6"/>
    <property type="match status" value="1"/>
</dbReference>
<keyword evidence="4" id="KW-0963">Cytoplasm</keyword>
<evidence type="ECO:0000256" key="7">
    <source>
        <dbReference type="ARBA" id="ARBA00022694"/>
    </source>
</evidence>
<dbReference type="FunFam" id="2.30.30.100:FF:000037">
    <property type="entry name" value="U6 snRNA-associated Sm-like protein LSm6"/>
    <property type="match status" value="1"/>
</dbReference>
<evidence type="ECO:0000256" key="4">
    <source>
        <dbReference type="ARBA" id="ARBA00022490"/>
    </source>
</evidence>
<evidence type="ECO:0000256" key="6">
    <source>
        <dbReference type="ARBA" id="ARBA00022664"/>
    </source>
</evidence>
<reference evidence="16" key="1">
    <citation type="submission" date="2014-03" db="EMBL/GenBank/DDBJ databases">
        <authorList>
            <person name="Casaregola S."/>
        </authorList>
    </citation>
    <scope>NUCLEOTIDE SEQUENCE [LARGE SCALE GENOMIC DNA]</scope>
    <source>
        <strain evidence="16">CLIB 918</strain>
    </source>
</reference>
<keyword evidence="8 13" id="KW-0747">Spliceosome</keyword>
<evidence type="ECO:0000256" key="14">
    <source>
        <dbReference type="SAM" id="MobiDB-lite"/>
    </source>
</evidence>
<organism evidence="16 17">
    <name type="scientific">Geotrichum candidum</name>
    <name type="common">Oospora lactis</name>
    <name type="synonym">Dipodascus geotrichum</name>
    <dbReference type="NCBI Taxonomy" id="1173061"/>
    <lineage>
        <taxon>Eukaryota</taxon>
        <taxon>Fungi</taxon>
        <taxon>Dikarya</taxon>
        <taxon>Ascomycota</taxon>
        <taxon>Saccharomycotina</taxon>
        <taxon>Dipodascomycetes</taxon>
        <taxon>Dipodascales</taxon>
        <taxon>Dipodascaceae</taxon>
        <taxon>Geotrichum</taxon>
    </lineage>
</organism>
<dbReference type="InterPro" id="IPR001163">
    <property type="entry name" value="Sm_dom_euk/arc"/>
</dbReference>
<proteinExistence type="inferred from homology"/>
<dbReference type="SMART" id="SM00651">
    <property type="entry name" value="Sm"/>
    <property type="match status" value="1"/>
</dbReference>
<dbReference type="EMBL" id="CCBN010000001">
    <property type="protein sequence ID" value="CDO51438.1"/>
    <property type="molecule type" value="Genomic_DNA"/>
</dbReference>
<keyword evidence="5" id="KW-0698">rRNA processing</keyword>
<sequence>MSEPEKSPSRDESAQEVATETSQNDPSSFLSEIRGSDVIVKLNSGVEYHGKLQSVDGFMNIALESTREFFNNKQVNSYGDVFIRGNNVIFISAA</sequence>
<feature type="compositionally biased region" description="Basic and acidic residues" evidence="14">
    <location>
        <begin position="1"/>
        <end position="13"/>
    </location>
</feature>
<name>A0A0J9X3X0_GEOCN</name>
<keyword evidence="9 13" id="KW-0694">RNA-binding</keyword>
<evidence type="ECO:0000313" key="16">
    <source>
        <dbReference type="EMBL" id="CDO51438.1"/>
    </source>
</evidence>
<dbReference type="InterPro" id="IPR010920">
    <property type="entry name" value="LSM_dom_sf"/>
</dbReference>
<evidence type="ECO:0000256" key="2">
    <source>
        <dbReference type="ARBA" id="ARBA00004496"/>
    </source>
</evidence>
<evidence type="ECO:0000256" key="5">
    <source>
        <dbReference type="ARBA" id="ARBA00022552"/>
    </source>
</evidence>
<dbReference type="GO" id="GO:0005681">
    <property type="term" value="C:spliceosomal complex"/>
    <property type="evidence" value="ECO:0007669"/>
    <property type="project" value="UniProtKB-KW"/>
</dbReference>
<comment type="subcellular location">
    <subcellularLocation>
        <location evidence="2">Cytoplasm</location>
    </subcellularLocation>
    <subcellularLocation>
        <location evidence="1 13">Nucleus</location>
    </subcellularLocation>
</comment>
<dbReference type="GO" id="GO:0030490">
    <property type="term" value="P:maturation of SSU-rRNA"/>
    <property type="evidence" value="ECO:0007669"/>
    <property type="project" value="TreeGrafter"/>
</dbReference>
<dbReference type="GO" id="GO:0003723">
    <property type="term" value="F:RNA binding"/>
    <property type="evidence" value="ECO:0007669"/>
    <property type="project" value="UniProtKB-UniRule"/>
</dbReference>
<dbReference type="AlphaFoldDB" id="A0A0J9X3X0"/>
<evidence type="ECO:0000256" key="13">
    <source>
        <dbReference type="PIRNR" id="PIRNR006609"/>
    </source>
</evidence>
<dbReference type="Proteomes" id="UP000242525">
    <property type="component" value="Unassembled WGS sequence"/>
</dbReference>
<evidence type="ECO:0000259" key="15">
    <source>
        <dbReference type="PROSITE" id="PS52002"/>
    </source>
</evidence>
<feature type="domain" description="Sm" evidence="15">
    <location>
        <begin position="25"/>
        <end position="94"/>
    </location>
</feature>
<keyword evidence="11 13" id="KW-0539">Nucleus</keyword>
<dbReference type="PANTHER" id="PTHR11021:SF1">
    <property type="entry name" value="U6 SNRNA-ASSOCIATED SM-LIKE PROTEIN LSM6"/>
    <property type="match status" value="1"/>
</dbReference>
<dbReference type="GO" id="GO:0005688">
    <property type="term" value="C:U6 snRNP"/>
    <property type="evidence" value="ECO:0007669"/>
    <property type="project" value="TreeGrafter"/>
</dbReference>
<evidence type="ECO:0000256" key="8">
    <source>
        <dbReference type="ARBA" id="ARBA00022728"/>
    </source>
</evidence>
<evidence type="ECO:0000256" key="9">
    <source>
        <dbReference type="ARBA" id="ARBA00022884"/>
    </source>
</evidence>
<protein>
    <submittedName>
        <fullName evidence="16">Similar to Saccharomyces cerevisiae YDR378C LSM6 Lsm (Like Sm) protein</fullName>
    </submittedName>
</protein>
<keyword evidence="6 13" id="KW-0507">mRNA processing</keyword>
<evidence type="ECO:0000256" key="1">
    <source>
        <dbReference type="ARBA" id="ARBA00004123"/>
    </source>
</evidence>
<feature type="region of interest" description="Disordered" evidence="14">
    <location>
        <begin position="1"/>
        <end position="30"/>
    </location>
</feature>
<dbReference type="GO" id="GO:0005730">
    <property type="term" value="C:nucleolus"/>
    <property type="evidence" value="ECO:0007669"/>
    <property type="project" value="TreeGrafter"/>
</dbReference>
<dbReference type="SUPFAM" id="SSF50182">
    <property type="entry name" value="Sm-like ribonucleoproteins"/>
    <property type="match status" value="1"/>
</dbReference>
<feature type="compositionally biased region" description="Polar residues" evidence="14">
    <location>
        <begin position="16"/>
        <end position="30"/>
    </location>
</feature>